<evidence type="ECO:0000259" key="13">
    <source>
        <dbReference type="PROSITE" id="PS50089"/>
    </source>
</evidence>
<dbReference type="FunFam" id="3.30.40.10:FF:000019">
    <property type="entry name" value="RBR-type E3 ubiquitin transferase"/>
    <property type="match status" value="1"/>
</dbReference>
<evidence type="ECO:0000256" key="1">
    <source>
        <dbReference type="ARBA" id="ARBA00001798"/>
    </source>
</evidence>
<comment type="catalytic activity">
    <reaction evidence="1">
        <text>[E2 ubiquitin-conjugating enzyme]-S-ubiquitinyl-L-cysteine + [acceptor protein]-L-lysine = [E2 ubiquitin-conjugating enzyme]-L-cysteine + [acceptor protein]-N(6)-ubiquitinyl-L-lysine.</text>
        <dbReference type="EC" id="2.3.2.31"/>
    </reaction>
</comment>
<evidence type="ECO:0000256" key="7">
    <source>
        <dbReference type="ARBA" id="ARBA00022737"/>
    </source>
</evidence>
<organism evidence="15 16">
    <name type="scientific">Acropora cervicornis</name>
    <name type="common">Staghorn coral</name>
    <dbReference type="NCBI Taxonomy" id="6130"/>
    <lineage>
        <taxon>Eukaryota</taxon>
        <taxon>Metazoa</taxon>
        <taxon>Cnidaria</taxon>
        <taxon>Anthozoa</taxon>
        <taxon>Hexacorallia</taxon>
        <taxon>Scleractinia</taxon>
        <taxon>Astrocoeniina</taxon>
        <taxon>Acroporidae</taxon>
        <taxon>Acropora</taxon>
    </lineage>
</organism>
<dbReference type="Pfam" id="PF22605">
    <property type="entry name" value="IBR_2"/>
    <property type="match status" value="1"/>
</dbReference>
<evidence type="ECO:0000259" key="14">
    <source>
        <dbReference type="PROSITE" id="PS51873"/>
    </source>
</evidence>
<dbReference type="Proteomes" id="UP001249851">
    <property type="component" value="Unassembled WGS sequence"/>
</dbReference>
<evidence type="ECO:0000256" key="11">
    <source>
        <dbReference type="PROSITE-ProRule" id="PRU00175"/>
    </source>
</evidence>
<keyword evidence="8 11" id="KW-0863">Zinc-finger</keyword>
<dbReference type="InterPro" id="IPR054694">
    <property type="entry name" value="Parkin-like_IBR"/>
</dbReference>
<sequence>MDSEDEDAIYGDEHEDSYNESGSEEGDESDFDIDCDEPSTPKRPHVNDDFHYDCLTPEALVAYMNGIIDEVNSVFQLPRPTARILLSHFKWDKEKLLERYYSGDQDRLFSEAHIVSPNRTNSRPTPSKRVNTRSSSALPEGNCDICLSTFVGLECNHRFCHRCWKEYITTKVMDEHVGEGISCPAHKCDILVDEAFVGQVVKDTKVKSQYNHLIANSFVENNRLMSWCPGPDCQNAVKANYHDALPWLKKWIKKCNDDSETSNWISANTKECPKCHVTIEKNGGCNHMVCRNNNCKKSRQALERYLFYCNRYMNHAQSAKFETKLYAQVKQKMEEMQQHNMSWIEVQFLRKAVDVLCLCRNTLKYTYVFAFYLKKNNQSVIFERDITSECLSDIKQKVQDKYRHVLYCEARRKALLDHVYEGYDTDIWEYIPYD</sequence>
<keyword evidence="6" id="KW-0479">Metal-binding</keyword>
<protein>
    <recommendedName>
        <fullName evidence="4">RBR-type E3 ubiquitin transferase</fullName>
        <ecNumber evidence="4">2.3.2.31</ecNumber>
    </recommendedName>
</protein>
<dbReference type="EC" id="2.3.2.31" evidence="4"/>
<evidence type="ECO:0000256" key="12">
    <source>
        <dbReference type="SAM" id="MobiDB-lite"/>
    </source>
</evidence>
<evidence type="ECO:0000256" key="9">
    <source>
        <dbReference type="ARBA" id="ARBA00022786"/>
    </source>
</evidence>
<feature type="domain" description="RING-type" evidence="13">
    <location>
        <begin position="143"/>
        <end position="187"/>
    </location>
</feature>
<evidence type="ECO:0000256" key="5">
    <source>
        <dbReference type="ARBA" id="ARBA00022679"/>
    </source>
</evidence>
<dbReference type="InterPro" id="IPR045840">
    <property type="entry name" value="Ariadne"/>
</dbReference>
<feature type="compositionally biased region" description="Acidic residues" evidence="12">
    <location>
        <begin position="1"/>
        <end position="15"/>
    </location>
</feature>
<dbReference type="Gene3D" id="1.20.120.1750">
    <property type="match status" value="2"/>
</dbReference>
<dbReference type="GO" id="GO:0061630">
    <property type="term" value="F:ubiquitin protein ligase activity"/>
    <property type="evidence" value="ECO:0007669"/>
    <property type="project" value="UniProtKB-EC"/>
</dbReference>
<evidence type="ECO:0000313" key="16">
    <source>
        <dbReference type="Proteomes" id="UP001249851"/>
    </source>
</evidence>
<evidence type="ECO:0000313" key="15">
    <source>
        <dbReference type="EMBL" id="KAK2547797.1"/>
    </source>
</evidence>
<comment type="similarity">
    <text evidence="3">Belongs to the RBR family. Ariadne subfamily.</text>
</comment>
<keyword evidence="16" id="KW-1185">Reference proteome</keyword>
<dbReference type="InterPro" id="IPR013083">
    <property type="entry name" value="Znf_RING/FYVE/PHD"/>
</dbReference>
<dbReference type="PROSITE" id="PS51873">
    <property type="entry name" value="TRIAD"/>
    <property type="match status" value="1"/>
</dbReference>
<name>A0AAD9PRQ4_ACRCE</name>
<keyword evidence="7" id="KW-0677">Repeat</keyword>
<dbReference type="Gene3D" id="3.30.40.10">
    <property type="entry name" value="Zinc/RING finger domain, C3HC4 (zinc finger)"/>
    <property type="match status" value="1"/>
</dbReference>
<dbReference type="PROSITE" id="PS50089">
    <property type="entry name" value="ZF_RING_2"/>
    <property type="match status" value="1"/>
</dbReference>
<feature type="compositionally biased region" description="Acidic residues" evidence="12">
    <location>
        <begin position="22"/>
        <end position="37"/>
    </location>
</feature>
<evidence type="ECO:0000256" key="10">
    <source>
        <dbReference type="ARBA" id="ARBA00022833"/>
    </source>
</evidence>
<dbReference type="AlphaFoldDB" id="A0AAD9PRQ4"/>
<evidence type="ECO:0000256" key="6">
    <source>
        <dbReference type="ARBA" id="ARBA00022723"/>
    </source>
</evidence>
<dbReference type="GO" id="GO:0008270">
    <property type="term" value="F:zinc ion binding"/>
    <property type="evidence" value="ECO:0007669"/>
    <property type="project" value="UniProtKB-KW"/>
</dbReference>
<dbReference type="EMBL" id="JARQWQ010000167">
    <property type="protein sequence ID" value="KAK2547797.1"/>
    <property type="molecule type" value="Genomic_DNA"/>
</dbReference>
<proteinExistence type="inferred from homology"/>
<keyword evidence="10" id="KW-0862">Zinc</keyword>
<dbReference type="Pfam" id="PF19422">
    <property type="entry name" value="Ariadne"/>
    <property type="match status" value="1"/>
</dbReference>
<dbReference type="SUPFAM" id="SSF57850">
    <property type="entry name" value="RING/U-box"/>
    <property type="match status" value="2"/>
</dbReference>
<dbReference type="GO" id="GO:0016567">
    <property type="term" value="P:protein ubiquitination"/>
    <property type="evidence" value="ECO:0007669"/>
    <property type="project" value="InterPro"/>
</dbReference>
<evidence type="ECO:0000256" key="4">
    <source>
        <dbReference type="ARBA" id="ARBA00012251"/>
    </source>
</evidence>
<accession>A0AAD9PRQ4</accession>
<dbReference type="InterPro" id="IPR044066">
    <property type="entry name" value="TRIAD_supradom"/>
</dbReference>
<evidence type="ECO:0000256" key="2">
    <source>
        <dbReference type="ARBA" id="ARBA00004906"/>
    </source>
</evidence>
<comment type="pathway">
    <text evidence="2">Protein modification; protein ubiquitination.</text>
</comment>
<evidence type="ECO:0000256" key="8">
    <source>
        <dbReference type="ARBA" id="ARBA00022771"/>
    </source>
</evidence>
<feature type="domain" description="RING-type" evidence="14">
    <location>
        <begin position="139"/>
        <end position="327"/>
    </location>
</feature>
<keyword evidence="5" id="KW-0808">Transferase</keyword>
<feature type="region of interest" description="Disordered" evidence="12">
    <location>
        <begin position="1"/>
        <end position="48"/>
    </location>
</feature>
<dbReference type="PANTHER" id="PTHR11685">
    <property type="entry name" value="RBR FAMILY RING FINGER AND IBR DOMAIN-CONTAINING"/>
    <property type="match status" value="1"/>
</dbReference>
<dbReference type="InterPro" id="IPR001841">
    <property type="entry name" value="Znf_RING"/>
</dbReference>
<evidence type="ECO:0000256" key="3">
    <source>
        <dbReference type="ARBA" id="ARBA00005884"/>
    </source>
</evidence>
<dbReference type="InterPro" id="IPR048962">
    <property type="entry name" value="ARIH1-like_UBL"/>
</dbReference>
<keyword evidence="9" id="KW-0833">Ubl conjugation pathway</keyword>
<reference evidence="15" key="1">
    <citation type="journal article" date="2023" name="G3 (Bethesda)">
        <title>Whole genome assembly and annotation of the endangered Caribbean coral Acropora cervicornis.</title>
        <authorList>
            <person name="Selwyn J.D."/>
            <person name="Vollmer S.V."/>
        </authorList>
    </citation>
    <scope>NUCLEOTIDE SEQUENCE</scope>
    <source>
        <strain evidence="15">K2</strain>
    </source>
</reference>
<reference evidence="15" key="2">
    <citation type="journal article" date="2023" name="Science">
        <title>Genomic signatures of disease resistance in endangered staghorn corals.</title>
        <authorList>
            <person name="Vollmer S.V."/>
            <person name="Selwyn J.D."/>
            <person name="Despard B.A."/>
            <person name="Roesel C.L."/>
        </authorList>
    </citation>
    <scope>NUCLEOTIDE SEQUENCE</scope>
    <source>
        <strain evidence="15">K2</strain>
    </source>
</reference>
<comment type="caution">
    <text evidence="15">The sequence shown here is derived from an EMBL/GenBank/DDBJ whole genome shotgun (WGS) entry which is preliminary data.</text>
</comment>
<dbReference type="InterPro" id="IPR031127">
    <property type="entry name" value="E3_UB_ligase_RBR"/>
</dbReference>
<gene>
    <name evidence="15" type="ORF">P5673_032135</name>
</gene>
<dbReference type="Pfam" id="PF21235">
    <property type="entry name" value="UBA_ARI1"/>
    <property type="match status" value="1"/>
</dbReference>